<accession>A0A0C9ZM11</accession>
<organism evidence="1 2">
    <name type="scientific">Pisolithus microcarpus 441</name>
    <dbReference type="NCBI Taxonomy" id="765257"/>
    <lineage>
        <taxon>Eukaryota</taxon>
        <taxon>Fungi</taxon>
        <taxon>Dikarya</taxon>
        <taxon>Basidiomycota</taxon>
        <taxon>Agaricomycotina</taxon>
        <taxon>Agaricomycetes</taxon>
        <taxon>Agaricomycetidae</taxon>
        <taxon>Boletales</taxon>
        <taxon>Sclerodermatineae</taxon>
        <taxon>Pisolithaceae</taxon>
        <taxon>Pisolithus</taxon>
    </lineage>
</organism>
<dbReference type="HOGENOM" id="CLU_2948231_0_0_1"/>
<evidence type="ECO:0000313" key="2">
    <source>
        <dbReference type="Proteomes" id="UP000054018"/>
    </source>
</evidence>
<proteinExistence type="predicted"/>
<sequence length="60" mass="7014">RNDDAVWKLVEQLEQPFNALLLKRLLRNEYQRIACDCTITARIQDITSMLDSKVLIPEIV</sequence>
<reference evidence="2" key="2">
    <citation type="submission" date="2015-01" db="EMBL/GenBank/DDBJ databases">
        <title>Evolutionary Origins and Diversification of the Mycorrhizal Mutualists.</title>
        <authorList>
            <consortium name="DOE Joint Genome Institute"/>
            <consortium name="Mycorrhizal Genomics Consortium"/>
            <person name="Kohler A."/>
            <person name="Kuo A."/>
            <person name="Nagy L.G."/>
            <person name="Floudas D."/>
            <person name="Copeland A."/>
            <person name="Barry K.W."/>
            <person name="Cichocki N."/>
            <person name="Veneault-Fourrey C."/>
            <person name="LaButti K."/>
            <person name="Lindquist E.A."/>
            <person name="Lipzen A."/>
            <person name="Lundell T."/>
            <person name="Morin E."/>
            <person name="Murat C."/>
            <person name="Riley R."/>
            <person name="Ohm R."/>
            <person name="Sun H."/>
            <person name="Tunlid A."/>
            <person name="Henrissat B."/>
            <person name="Grigoriev I.V."/>
            <person name="Hibbett D.S."/>
            <person name="Martin F."/>
        </authorList>
    </citation>
    <scope>NUCLEOTIDE SEQUENCE [LARGE SCALE GENOMIC DNA]</scope>
    <source>
        <strain evidence="2">441</strain>
    </source>
</reference>
<name>A0A0C9ZM11_9AGAM</name>
<feature type="non-terminal residue" evidence="1">
    <location>
        <position position="1"/>
    </location>
</feature>
<gene>
    <name evidence="1" type="ORF">PISMIDRAFT_675498</name>
</gene>
<protein>
    <submittedName>
        <fullName evidence="1">Unplaced genomic scaffold scaffold_15, whole genome shotgun sequence</fullName>
    </submittedName>
</protein>
<dbReference type="AlphaFoldDB" id="A0A0C9ZM11"/>
<keyword evidence="2" id="KW-1185">Reference proteome</keyword>
<dbReference type="Proteomes" id="UP000054018">
    <property type="component" value="Unassembled WGS sequence"/>
</dbReference>
<dbReference type="EMBL" id="KN833699">
    <property type="protein sequence ID" value="KIK26919.1"/>
    <property type="molecule type" value="Genomic_DNA"/>
</dbReference>
<reference evidence="1 2" key="1">
    <citation type="submission" date="2014-04" db="EMBL/GenBank/DDBJ databases">
        <authorList>
            <consortium name="DOE Joint Genome Institute"/>
            <person name="Kuo A."/>
            <person name="Kohler A."/>
            <person name="Costa M.D."/>
            <person name="Nagy L.G."/>
            <person name="Floudas D."/>
            <person name="Copeland A."/>
            <person name="Barry K.W."/>
            <person name="Cichocki N."/>
            <person name="Veneault-Fourrey C."/>
            <person name="LaButti K."/>
            <person name="Lindquist E.A."/>
            <person name="Lipzen A."/>
            <person name="Lundell T."/>
            <person name="Morin E."/>
            <person name="Murat C."/>
            <person name="Sun H."/>
            <person name="Tunlid A."/>
            <person name="Henrissat B."/>
            <person name="Grigoriev I.V."/>
            <person name="Hibbett D.S."/>
            <person name="Martin F."/>
            <person name="Nordberg H.P."/>
            <person name="Cantor M.N."/>
            <person name="Hua S.X."/>
        </authorList>
    </citation>
    <scope>NUCLEOTIDE SEQUENCE [LARGE SCALE GENOMIC DNA]</scope>
    <source>
        <strain evidence="1 2">441</strain>
    </source>
</reference>
<evidence type="ECO:0000313" key="1">
    <source>
        <dbReference type="EMBL" id="KIK26919.1"/>
    </source>
</evidence>
<dbReference type="OrthoDB" id="2640506at2759"/>